<reference evidence="2 3" key="1">
    <citation type="journal article" date="2019" name="Int. J. Syst. Evol. Microbiol.">
        <title>The Global Catalogue of Microorganisms (GCM) 10K type strain sequencing project: providing services to taxonomists for standard genome sequencing and annotation.</title>
        <authorList>
            <consortium name="The Broad Institute Genomics Platform"/>
            <consortium name="The Broad Institute Genome Sequencing Center for Infectious Disease"/>
            <person name="Wu L."/>
            <person name="Ma J."/>
        </authorList>
    </citation>
    <scope>NUCLEOTIDE SEQUENCE [LARGE SCALE GENOMIC DNA]</scope>
    <source>
        <strain evidence="2 3">JCM 10425</strain>
    </source>
</reference>
<name>A0ABN0U8K4_9ACTN</name>
<protein>
    <recommendedName>
        <fullName evidence="4">Secreted protein</fullName>
    </recommendedName>
</protein>
<comment type="caution">
    <text evidence="2">The sequence shown here is derived from an EMBL/GenBank/DDBJ whole genome shotgun (WGS) entry which is preliminary data.</text>
</comment>
<dbReference type="Proteomes" id="UP001500967">
    <property type="component" value="Unassembled WGS sequence"/>
</dbReference>
<evidence type="ECO:0000313" key="2">
    <source>
        <dbReference type="EMBL" id="GAA0242143.1"/>
    </source>
</evidence>
<feature type="chain" id="PRO_5046058861" description="Secreted protein" evidence="1">
    <location>
        <begin position="28"/>
        <end position="98"/>
    </location>
</feature>
<evidence type="ECO:0000256" key="1">
    <source>
        <dbReference type="SAM" id="SignalP"/>
    </source>
</evidence>
<keyword evidence="3" id="KW-1185">Reference proteome</keyword>
<gene>
    <name evidence="2" type="ORF">GCM10009539_29420</name>
</gene>
<dbReference type="RefSeq" id="WP_344649364.1">
    <property type="nucleotide sequence ID" value="NZ_BAAAGX010000010.1"/>
</dbReference>
<feature type="signal peptide" evidence="1">
    <location>
        <begin position="1"/>
        <end position="27"/>
    </location>
</feature>
<accession>A0ABN0U8K4</accession>
<proteinExistence type="predicted"/>
<organism evidence="2 3">
    <name type="scientific">Cryptosporangium japonicum</name>
    <dbReference type="NCBI Taxonomy" id="80872"/>
    <lineage>
        <taxon>Bacteria</taxon>
        <taxon>Bacillati</taxon>
        <taxon>Actinomycetota</taxon>
        <taxon>Actinomycetes</taxon>
        <taxon>Cryptosporangiales</taxon>
        <taxon>Cryptosporangiaceae</taxon>
        <taxon>Cryptosporangium</taxon>
    </lineage>
</organism>
<sequence>MKIAVKLAAGVLVAGAAAFLPASPAQAAPGNCTAGFVTPSVVTSWAICTSGSGQYVAVAKCTDGITYTGPSWKSVGQGYSYASCPSGTRITAAGYFAG</sequence>
<evidence type="ECO:0008006" key="4">
    <source>
        <dbReference type="Google" id="ProtNLM"/>
    </source>
</evidence>
<dbReference type="EMBL" id="BAAAGX010000010">
    <property type="protein sequence ID" value="GAA0242143.1"/>
    <property type="molecule type" value="Genomic_DNA"/>
</dbReference>
<evidence type="ECO:0000313" key="3">
    <source>
        <dbReference type="Proteomes" id="UP001500967"/>
    </source>
</evidence>
<keyword evidence="1" id="KW-0732">Signal</keyword>